<dbReference type="Pfam" id="PF13812">
    <property type="entry name" value="PPR_3"/>
    <property type="match status" value="1"/>
</dbReference>
<evidence type="ECO:0000256" key="1">
    <source>
        <dbReference type="ARBA" id="ARBA00006192"/>
    </source>
</evidence>
<name>A0A067TPK6_GALM3</name>
<dbReference type="AlphaFoldDB" id="A0A067TPK6"/>
<dbReference type="STRING" id="685588.A0A067TPK6"/>
<evidence type="ECO:0008006" key="8">
    <source>
        <dbReference type="Google" id="ProtNLM"/>
    </source>
</evidence>
<comment type="subunit">
    <text evidence="4">Binds to mitochondrial small subunit 15S rRNA.</text>
</comment>
<dbReference type="EMBL" id="KL142367">
    <property type="protein sequence ID" value="KDR85101.1"/>
    <property type="molecule type" value="Genomic_DNA"/>
</dbReference>
<dbReference type="InterPro" id="IPR002885">
    <property type="entry name" value="PPR_rpt"/>
</dbReference>
<comment type="similarity">
    <text evidence="1">Belongs to the CCM1 family.</text>
</comment>
<evidence type="ECO:0000256" key="2">
    <source>
        <dbReference type="ARBA" id="ARBA00022737"/>
    </source>
</evidence>
<sequence>MLQRSFFAQKRHLESTFARCKHLPRNPMFNSGRVPFTQHSGGAAIPSVPSVPSSPLTDVLSRAEYPNSRKYILLSPSPPEFARVMDMLSSNLSQEMILQSINCSPSLLSFFSDRKKIREIAKELARSPDPHHSLQIFNLAYHLGHTLNASAYESVSFHLSQSQNWSIVLAVVASAKQHIGHTTLRLLNWRALALMETQRYSLLQQMLKEFEGAKLSPTRRTYHIMLSGCMRNYDLEGAKRCLQDMRGAGFQMDAVTHALVGNLYRKFGADPQVRQNALESLAGLHPEARTTVINRLIQSSLDSHDLSSTVQFLSLFDTENVQSLVSVIAIDCASPRDSPIPFDLPTLSAPGLKPNSDTFATFMNYLIRKSSFEDAIRLGESTTSMRISATPNLITSLIHAYFLGGHGNVAIRLISALSVNSVPETFESLMAGFDREERPSSLSLARIPLTTRMCNALLRGILNRQGLASVPTVFAIMHANSICPNSRTSEVLLSYLNKVNVPRPRTLFRILRGLSSPTIRPSLKHIHHILARIFRDEKRMFFHSAWNTGLTSRKPLRNRIRLLGIGEPFDPTSGIILDKYLSYRAAARPIVQSLGARGVKSDTAMIYLRIRRHSVLHLDVETAHRVLRTLMARGMHPNEYHFGALVEGYALSGNFNGALEVMRTAERSGVKPNVVMYTNIISAHARLHDAQSAMRTFKEMVGAGVVPDVPSIDAVVSAFYAEGAHTVARNLLMTLWTYVQPFPATLEKVDLATMLLHFRSLSSASPLRIKSTTPRRKAMYQQLKLILEAYQRYFGSRGKSR</sequence>
<dbReference type="Proteomes" id="UP000027222">
    <property type="component" value="Unassembled WGS sequence"/>
</dbReference>
<dbReference type="PANTHER" id="PTHR47447:SF24">
    <property type="entry name" value="PENTATRICOPEPTIDE REPEAT-CONTAINING PROTEIN"/>
    <property type="match status" value="1"/>
</dbReference>
<feature type="repeat" description="PPR" evidence="5">
    <location>
        <begin position="638"/>
        <end position="672"/>
    </location>
</feature>
<keyword evidence="7" id="KW-1185">Reference proteome</keyword>
<dbReference type="OrthoDB" id="185373at2759"/>
<reference evidence="7" key="1">
    <citation type="journal article" date="2014" name="Proc. Natl. Acad. Sci. U.S.A.">
        <title>Extensive sampling of basidiomycete genomes demonstrates inadequacy of the white-rot/brown-rot paradigm for wood decay fungi.</title>
        <authorList>
            <person name="Riley R."/>
            <person name="Salamov A.A."/>
            <person name="Brown D.W."/>
            <person name="Nagy L.G."/>
            <person name="Floudas D."/>
            <person name="Held B.W."/>
            <person name="Levasseur A."/>
            <person name="Lombard V."/>
            <person name="Morin E."/>
            <person name="Otillar R."/>
            <person name="Lindquist E.A."/>
            <person name="Sun H."/>
            <person name="LaButti K.M."/>
            <person name="Schmutz J."/>
            <person name="Jabbour D."/>
            <person name="Luo H."/>
            <person name="Baker S.E."/>
            <person name="Pisabarro A.G."/>
            <person name="Walton J.D."/>
            <person name="Blanchette R.A."/>
            <person name="Henrissat B."/>
            <person name="Martin F."/>
            <person name="Cullen D."/>
            <person name="Hibbett D.S."/>
            <person name="Grigoriev I.V."/>
        </authorList>
    </citation>
    <scope>NUCLEOTIDE SEQUENCE [LARGE SCALE GENOMIC DNA]</scope>
    <source>
        <strain evidence="7">CBS 339.88</strain>
    </source>
</reference>
<proteinExistence type="inferred from homology"/>
<dbReference type="PROSITE" id="PS51375">
    <property type="entry name" value="PPR"/>
    <property type="match status" value="3"/>
</dbReference>
<protein>
    <recommendedName>
        <fullName evidence="8">Pentacotripeptide-repeat region of PRORP domain-containing protein</fullName>
    </recommendedName>
</protein>
<feature type="repeat" description="PPR" evidence="5">
    <location>
        <begin position="673"/>
        <end position="707"/>
    </location>
</feature>
<evidence type="ECO:0000256" key="3">
    <source>
        <dbReference type="ARBA" id="ARBA00044493"/>
    </source>
</evidence>
<comment type="function">
    <text evidence="3">Regulates mitochondrial small subunit maturation by controlling 15S rRNA 5'-end processing. Localizes to the 5' precursor of the 15S rRNA in a position that is subsequently occupied by mS47 in the mature yeast mtSSU. Uses structure and sequence-specific RNA recognition, binding to a single-stranded region of the precursor and specifically recognizing bases -6 to -1. The exchange of Ccm1 for mS47 is coupled to the irreversible removal of precursor rRNA that is accompanied by conformational changes of the mitoribosomal proteins uS5m and mS26. These conformational changes signal completion of 5'-end rRNA processing through protection of the mature 5'-end of the 15S rRNA and stabilization of mS47. The removal of the 5' precursor together with the dissociation of Ccm1 may be catalyzed by the 5'-3' exoribonuclease Pet127. Involved in the specific removal of group I introns in mitochondrial encoded transcripts.</text>
</comment>
<feature type="repeat" description="PPR" evidence="5">
    <location>
        <begin position="218"/>
        <end position="252"/>
    </location>
</feature>
<evidence type="ECO:0000256" key="4">
    <source>
        <dbReference type="ARBA" id="ARBA00044511"/>
    </source>
</evidence>
<dbReference type="InterPro" id="IPR011990">
    <property type="entry name" value="TPR-like_helical_dom_sf"/>
</dbReference>
<gene>
    <name evidence="6" type="ORF">GALMADRAFT_320806</name>
</gene>
<dbReference type="PANTHER" id="PTHR47447">
    <property type="entry name" value="OS03G0856100 PROTEIN"/>
    <property type="match status" value="1"/>
</dbReference>
<dbReference type="NCBIfam" id="TIGR00756">
    <property type="entry name" value="PPR"/>
    <property type="match status" value="2"/>
</dbReference>
<evidence type="ECO:0000313" key="7">
    <source>
        <dbReference type="Proteomes" id="UP000027222"/>
    </source>
</evidence>
<accession>A0A067TPK6</accession>
<evidence type="ECO:0000256" key="5">
    <source>
        <dbReference type="PROSITE-ProRule" id="PRU00708"/>
    </source>
</evidence>
<organism evidence="6 7">
    <name type="scientific">Galerina marginata (strain CBS 339.88)</name>
    <dbReference type="NCBI Taxonomy" id="685588"/>
    <lineage>
        <taxon>Eukaryota</taxon>
        <taxon>Fungi</taxon>
        <taxon>Dikarya</taxon>
        <taxon>Basidiomycota</taxon>
        <taxon>Agaricomycotina</taxon>
        <taxon>Agaricomycetes</taxon>
        <taxon>Agaricomycetidae</taxon>
        <taxon>Agaricales</taxon>
        <taxon>Agaricineae</taxon>
        <taxon>Strophariaceae</taxon>
        <taxon>Galerina</taxon>
    </lineage>
</organism>
<evidence type="ECO:0000313" key="6">
    <source>
        <dbReference type="EMBL" id="KDR85101.1"/>
    </source>
</evidence>
<dbReference type="HOGENOM" id="CLU_013696_0_0_1"/>
<keyword evidence="2" id="KW-0677">Repeat</keyword>
<dbReference type="Pfam" id="PF01535">
    <property type="entry name" value="PPR"/>
    <property type="match status" value="1"/>
</dbReference>
<dbReference type="Gene3D" id="1.25.40.10">
    <property type="entry name" value="Tetratricopeptide repeat domain"/>
    <property type="match status" value="3"/>
</dbReference>